<gene>
    <name evidence="3" type="ORF">LARSCL_LOCUS5210</name>
</gene>
<feature type="region of interest" description="Disordered" evidence="1">
    <location>
        <begin position="237"/>
        <end position="269"/>
    </location>
</feature>
<dbReference type="Gene3D" id="2.160.20.120">
    <property type="match status" value="1"/>
</dbReference>
<dbReference type="EMBL" id="CAXIEN010000047">
    <property type="protein sequence ID" value="CAL1270287.1"/>
    <property type="molecule type" value="Genomic_DNA"/>
</dbReference>
<name>A0AAV1ZEX2_9ARAC</name>
<evidence type="ECO:0000313" key="3">
    <source>
        <dbReference type="EMBL" id="CAL1270287.1"/>
    </source>
</evidence>
<evidence type="ECO:0000313" key="4">
    <source>
        <dbReference type="Proteomes" id="UP001497382"/>
    </source>
</evidence>
<protein>
    <submittedName>
        <fullName evidence="3">Uncharacterized protein</fullName>
    </submittedName>
</protein>
<evidence type="ECO:0000256" key="1">
    <source>
        <dbReference type="SAM" id="MobiDB-lite"/>
    </source>
</evidence>
<keyword evidence="4" id="KW-1185">Reference proteome</keyword>
<dbReference type="EMBL" id="CAXIEN010000047">
    <property type="protein sequence ID" value="CAL1270286.1"/>
    <property type="molecule type" value="Genomic_DNA"/>
</dbReference>
<organism evidence="3 4">
    <name type="scientific">Larinioides sclopetarius</name>
    <dbReference type="NCBI Taxonomy" id="280406"/>
    <lineage>
        <taxon>Eukaryota</taxon>
        <taxon>Metazoa</taxon>
        <taxon>Ecdysozoa</taxon>
        <taxon>Arthropoda</taxon>
        <taxon>Chelicerata</taxon>
        <taxon>Arachnida</taxon>
        <taxon>Araneae</taxon>
        <taxon>Araneomorphae</taxon>
        <taxon>Entelegynae</taxon>
        <taxon>Araneoidea</taxon>
        <taxon>Araneidae</taxon>
        <taxon>Larinioides</taxon>
    </lineage>
</organism>
<evidence type="ECO:0000256" key="2">
    <source>
        <dbReference type="SAM" id="SignalP"/>
    </source>
</evidence>
<feature type="compositionally biased region" description="Basic and acidic residues" evidence="1">
    <location>
        <begin position="254"/>
        <end position="269"/>
    </location>
</feature>
<comment type="caution">
    <text evidence="3">The sequence shown here is derived from an EMBL/GenBank/DDBJ whole genome shotgun (WGS) entry which is preliminary data.</text>
</comment>
<proteinExistence type="predicted"/>
<reference evidence="3 4" key="1">
    <citation type="submission" date="2024-04" db="EMBL/GenBank/DDBJ databases">
        <authorList>
            <person name="Rising A."/>
            <person name="Reimegard J."/>
            <person name="Sonavane S."/>
            <person name="Akerstrom W."/>
            <person name="Nylinder S."/>
            <person name="Hedman E."/>
            <person name="Kallberg Y."/>
        </authorList>
    </citation>
    <scope>NUCLEOTIDE SEQUENCE [LARGE SCALE GENOMIC DNA]</scope>
</reference>
<feature type="chain" id="PRO_5044714258" evidence="2">
    <location>
        <begin position="25"/>
        <end position="269"/>
    </location>
</feature>
<feature type="signal peptide" evidence="2">
    <location>
        <begin position="1"/>
        <end position="24"/>
    </location>
</feature>
<dbReference type="Proteomes" id="UP001497382">
    <property type="component" value="Unassembled WGS sequence"/>
</dbReference>
<sequence length="269" mass="29788">MGDRCGTSNMIILFLIVLFKSLLASNFYHPGSDNKYINYDDCSTSSVAQNINVQGSGDVFIKYGFCNPSVAYSVNNFGSGDTYLSFHDSSYSSTDQQSNSNFNEQWADNIYNQGSGDLHIKYKNCCSSTSTRAQYLNNQGSGDLDVNYGTCSSANSGMAQSIYSRGSGDIRIVYRNCSSLNPVRTVNIVGSGDVIITYADCNSQRPRIDKKGSGRVIIKCRNNRYSRDTRDIHQIQYNRESAPDAAEAGPNSQEVKEEVFPEKRTPKKE</sequence>
<keyword evidence="2" id="KW-0732">Signal</keyword>
<dbReference type="AlphaFoldDB" id="A0AAV1ZEX2"/>
<accession>A0AAV1ZEX2</accession>